<reference evidence="2" key="1">
    <citation type="journal article" date="2019" name="Int. J. Syst. Evol. Microbiol.">
        <title>The Global Catalogue of Microorganisms (GCM) 10K type strain sequencing project: providing services to taxonomists for standard genome sequencing and annotation.</title>
        <authorList>
            <consortium name="The Broad Institute Genomics Platform"/>
            <consortium name="The Broad Institute Genome Sequencing Center for Infectious Disease"/>
            <person name="Wu L."/>
            <person name="Ma J."/>
        </authorList>
    </citation>
    <scope>NUCLEOTIDE SEQUENCE [LARGE SCALE GENOMIC DNA]</scope>
    <source>
        <strain evidence="2">CGMCC 1.15407</strain>
    </source>
</reference>
<dbReference type="EMBL" id="BMIU01000014">
    <property type="protein sequence ID" value="GGF38556.1"/>
    <property type="molecule type" value="Genomic_DNA"/>
</dbReference>
<protein>
    <recommendedName>
        <fullName evidence="3">Plasmid mobilization relaxosome protein MobC</fullName>
    </recommendedName>
</protein>
<evidence type="ECO:0000313" key="2">
    <source>
        <dbReference type="Proteomes" id="UP000647339"/>
    </source>
</evidence>
<dbReference type="Pfam" id="PF19514">
    <property type="entry name" value="MobC_2"/>
    <property type="match status" value="1"/>
</dbReference>
<keyword evidence="2" id="KW-1185">Reference proteome</keyword>
<accession>A0ABQ1V4F5</accession>
<evidence type="ECO:0008006" key="3">
    <source>
        <dbReference type="Google" id="ProtNLM"/>
    </source>
</evidence>
<evidence type="ECO:0000313" key="1">
    <source>
        <dbReference type="EMBL" id="GGF38556.1"/>
    </source>
</evidence>
<gene>
    <name evidence="1" type="ORF">GCM10011339_28940</name>
</gene>
<comment type="caution">
    <text evidence="1">The sequence shown here is derived from an EMBL/GenBank/DDBJ whole genome shotgun (WGS) entry which is preliminary data.</text>
</comment>
<sequence>MGRKKKTSGALPYRVESRLGERKYRELVNTLQRSEHRTMSALVRELLSNRPIICKTHDDSVERVLEEFSILQMEFHAIGVNINQITRYFNSIEDPLRKKKLVRKVEKQMEQFGKQMDSLEKLLSHNKQGWLSE</sequence>
<organism evidence="1 2">
    <name type="scientific">Echinicola rosea</name>
    <dbReference type="NCBI Taxonomy" id="1807691"/>
    <lineage>
        <taxon>Bacteria</taxon>
        <taxon>Pseudomonadati</taxon>
        <taxon>Bacteroidota</taxon>
        <taxon>Cytophagia</taxon>
        <taxon>Cytophagales</taxon>
        <taxon>Cyclobacteriaceae</taxon>
        <taxon>Echinicola</taxon>
    </lineage>
</organism>
<name>A0ABQ1V4F5_9BACT</name>
<dbReference type="RefSeq" id="WP_137402971.1">
    <property type="nucleotide sequence ID" value="NZ_BMIU01000014.1"/>
</dbReference>
<dbReference type="InterPro" id="IPR045788">
    <property type="entry name" value="MobC_2"/>
</dbReference>
<proteinExistence type="predicted"/>
<dbReference type="Proteomes" id="UP000647339">
    <property type="component" value="Unassembled WGS sequence"/>
</dbReference>